<evidence type="ECO:0000313" key="3">
    <source>
        <dbReference type="EMBL" id="RFA32420.1"/>
    </source>
</evidence>
<gene>
    <name evidence="3" type="ORF">CAL65_19735</name>
</gene>
<evidence type="ECO:0008006" key="5">
    <source>
        <dbReference type="Google" id="ProtNLM"/>
    </source>
</evidence>
<dbReference type="AlphaFoldDB" id="A0A3E0WHG9"/>
<protein>
    <recommendedName>
        <fullName evidence="5">TonB-dependent receptor plug domain-containing protein</fullName>
    </recommendedName>
</protein>
<keyword evidence="4" id="KW-1185">Reference proteome</keyword>
<feature type="chain" id="PRO_5017602114" description="TonB-dependent receptor plug domain-containing protein" evidence="2">
    <location>
        <begin position="35"/>
        <end position="390"/>
    </location>
</feature>
<feature type="signal peptide" evidence="2">
    <location>
        <begin position="1"/>
        <end position="34"/>
    </location>
</feature>
<dbReference type="EMBL" id="NFZW01000029">
    <property type="protein sequence ID" value="RFA32420.1"/>
    <property type="molecule type" value="Genomic_DNA"/>
</dbReference>
<organism evidence="3 4">
    <name type="scientific">Alkalilimnicola ehrlichii</name>
    <dbReference type="NCBI Taxonomy" id="351052"/>
    <lineage>
        <taxon>Bacteria</taxon>
        <taxon>Pseudomonadati</taxon>
        <taxon>Pseudomonadota</taxon>
        <taxon>Gammaproteobacteria</taxon>
        <taxon>Chromatiales</taxon>
        <taxon>Ectothiorhodospiraceae</taxon>
        <taxon>Alkalilimnicola</taxon>
    </lineage>
</organism>
<comment type="caution">
    <text evidence="3">The sequence shown here is derived from an EMBL/GenBank/DDBJ whole genome shotgun (WGS) entry which is preliminary data.</text>
</comment>
<keyword evidence="2" id="KW-0732">Signal</keyword>
<feature type="compositionally biased region" description="Basic residues" evidence="1">
    <location>
        <begin position="380"/>
        <end position="390"/>
    </location>
</feature>
<sequence length="390" mass="42751">MRRMRRLALMRGAHCLRLASLFAVCLAPLGSVCAEPSVLPTLLITGPGDSGHGVDVALDATGQYSLDRRALEHFGGPTGHLTDVLGILPNVQFGESAQEAERLYDLRPASISISGGRPYDNTFILDGVSIDSRLDPAGNAHPTAVNDVPGHDQALFVDLDLVEEIKVFDSNVPAAYSGFTGGVVDARTRRAGLSPQTRLRYSTTRGDWVNYHVITARPSAYEPDPEPPAPPEFKRERLGLSHSRPLGEASSLVTSFNRSYSKTPDILLGQSAHRTQESYNALVKYSLPVGPAYWDTSLAVAPFRSTNFISNAKDSDFTLRGGGFTVSSALEWETGHHEGRLRLGLGMSENSRRAPRHFYEWETPQPQLGPPSRSCEQPRRRLRRPRQTPT</sequence>
<name>A0A3E0WHG9_9GAMM</name>
<proteinExistence type="predicted"/>
<accession>A0A3E0WHG9</accession>
<evidence type="ECO:0000256" key="2">
    <source>
        <dbReference type="SAM" id="SignalP"/>
    </source>
</evidence>
<evidence type="ECO:0000313" key="4">
    <source>
        <dbReference type="Proteomes" id="UP000256763"/>
    </source>
</evidence>
<feature type="region of interest" description="Disordered" evidence="1">
    <location>
        <begin position="360"/>
        <end position="390"/>
    </location>
</feature>
<dbReference type="Proteomes" id="UP000256763">
    <property type="component" value="Unassembled WGS sequence"/>
</dbReference>
<dbReference type="SUPFAM" id="SSF56935">
    <property type="entry name" value="Porins"/>
    <property type="match status" value="1"/>
</dbReference>
<evidence type="ECO:0000256" key="1">
    <source>
        <dbReference type="SAM" id="MobiDB-lite"/>
    </source>
</evidence>
<reference evidence="4" key="1">
    <citation type="submission" date="2017-05" db="EMBL/GenBank/DDBJ databases">
        <authorList>
            <person name="Sharma S."/>
            <person name="Sidhu C."/>
            <person name="Pinnaka A.K."/>
        </authorList>
    </citation>
    <scope>NUCLEOTIDE SEQUENCE [LARGE SCALE GENOMIC DNA]</scope>
    <source>
        <strain evidence="4">AK93</strain>
    </source>
</reference>